<evidence type="ECO:0000313" key="4">
    <source>
        <dbReference type="Proteomes" id="UP000441102"/>
    </source>
</evidence>
<evidence type="ECO:0000313" key="3">
    <source>
        <dbReference type="EMBL" id="KAB2796197.1"/>
    </source>
</evidence>
<evidence type="ECO:0000313" key="5">
    <source>
        <dbReference type="Proteomes" id="UP000481876"/>
    </source>
</evidence>
<reference evidence="4 5" key="1">
    <citation type="submission" date="2019-09" db="EMBL/GenBank/DDBJ databases">
        <title>Taxonomic organization of the family Brucellaceae based on a phylogenomic approach.</title>
        <authorList>
            <person name="Leclercq S."/>
            <person name="Cloeckaert A."/>
            <person name="Zygmunt M.S."/>
        </authorList>
    </citation>
    <scope>NUCLEOTIDE SEQUENCE [LARGE SCALE GENOMIC DNA]</scope>
    <source>
        <strain evidence="3 4">CCUG 34461</strain>
        <strain evidence="2 5">LMG 3313</strain>
    </source>
</reference>
<accession>A0A011THC2</accession>
<keyword evidence="1" id="KW-0812">Transmembrane</keyword>
<keyword evidence="1" id="KW-1133">Transmembrane helix</keyword>
<evidence type="ECO:0000313" key="2">
    <source>
        <dbReference type="EMBL" id="KAB2770049.1"/>
    </source>
</evidence>
<comment type="caution">
    <text evidence="3">The sequence shown here is derived from an EMBL/GenBank/DDBJ whole genome shotgun (WGS) entry which is preliminary data.</text>
</comment>
<dbReference type="EMBL" id="WBWS01000009">
    <property type="protein sequence ID" value="KAB2770049.1"/>
    <property type="molecule type" value="Genomic_DNA"/>
</dbReference>
<name>A0A011THC2_BRUAN</name>
<dbReference type="Proteomes" id="UP000481876">
    <property type="component" value="Unassembled WGS sequence"/>
</dbReference>
<dbReference type="RefSeq" id="WP_036588271.1">
    <property type="nucleotide sequence ID" value="NZ_CP103346.1"/>
</dbReference>
<keyword evidence="1" id="KW-0472">Membrane</keyword>
<dbReference type="Proteomes" id="UP000441102">
    <property type="component" value="Unassembled WGS sequence"/>
</dbReference>
<evidence type="ECO:0000256" key="1">
    <source>
        <dbReference type="SAM" id="Phobius"/>
    </source>
</evidence>
<sequence length="82" mass="9327">MAHHSNMDTSYTYIIIALLPFLLWSAIIFVLSEADIQADCRDSEDMNDDRPSDDQMADIVTIPYGLIFPLYYHTPTASREIG</sequence>
<proteinExistence type="predicted"/>
<protein>
    <submittedName>
        <fullName evidence="3">Uncharacterized protein</fullName>
    </submittedName>
</protein>
<organism evidence="3 4">
    <name type="scientific">Brucella anthropi</name>
    <name type="common">Ochrobactrum anthropi</name>
    <dbReference type="NCBI Taxonomy" id="529"/>
    <lineage>
        <taxon>Bacteria</taxon>
        <taxon>Pseudomonadati</taxon>
        <taxon>Pseudomonadota</taxon>
        <taxon>Alphaproteobacteria</taxon>
        <taxon>Hyphomicrobiales</taxon>
        <taxon>Brucellaceae</taxon>
        <taxon>Brucella/Ochrobactrum group</taxon>
        <taxon>Brucella</taxon>
    </lineage>
</organism>
<dbReference type="EMBL" id="WBWX01000005">
    <property type="protein sequence ID" value="KAB2796197.1"/>
    <property type="molecule type" value="Genomic_DNA"/>
</dbReference>
<feature type="transmembrane region" description="Helical" evidence="1">
    <location>
        <begin position="12"/>
        <end position="31"/>
    </location>
</feature>
<gene>
    <name evidence="2" type="ORF">F9L04_10600</name>
    <name evidence="3" type="ORF">F9L06_15675</name>
</gene>
<dbReference type="AlphaFoldDB" id="A0A011THC2"/>